<dbReference type="GO" id="GO:0016020">
    <property type="term" value="C:membrane"/>
    <property type="evidence" value="ECO:0007669"/>
    <property type="project" value="UniProtKB-SubCell"/>
</dbReference>
<dbReference type="SUPFAM" id="SSF81383">
    <property type="entry name" value="F-box domain"/>
    <property type="match status" value="1"/>
</dbReference>
<dbReference type="Pfam" id="PF16643">
    <property type="entry name" value="cNMPbd_u2"/>
    <property type="match status" value="1"/>
</dbReference>
<keyword evidence="2" id="KW-0813">Transport</keyword>
<evidence type="ECO:0000256" key="7">
    <source>
        <dbReference type="ARBA" id="ARBA00023286"/>
    </source>
</evidence>
<evidence type="ECO:0000256" key="6">
    <source>
        <dbReference type="ARBA" id="ARBA00023136"/>
    </source>
</evidence>
<dbReference type="SUPFAM" id="SSF52047">
    <property type="entry name" value="RNI-like"/>
    <property type="match status" value="1"/>
</dbReference>
<dbReference type="InterPro" id="IPR018490">
    <property type="entry name" value="cNMP-bd_dom_sf"/>
</dbReference>
<dbReference type="Pfam" id="PF00646">
    <property type="entry name" value="F-box"/>
    <property type="match status" value="1"/>
</dbReference>
<gene>
    <name evidence="12" type="ORF">B5807_02394</name>
</gene>
<dbReference type="STRING" id="105696.A0A1Y2MB54"/>
<dbReference type="Proteomes" id="UP000193240">
    <property type="component" value="Unassembled WGS sequence"/>
</dbReference>
<dbReference type="InterPro" id="IPR000595">
    <property type="entry name" value="cNMP-bd_dom"/>
</dbReference>
<dbReference type="PROSITE" id="PS00889">
    <property type="entry name" value="CNMP_BINDING_2"/>
    <property type="match status" value="1"/>
</dbReference>
<dbReference type="PANTHER" id="PTHR45638">
    <property type="entry name" value="CYCLIC NUCLEOTIDE-GATED CATION CHANNEL SUBUNIT A"/>
    <property type="match status" value="1"/>
</dbReference>
<evidence type="ECO:0000256" key="1">
    <source>
        <dbReference type="ARBA" id="ARBA00004141"/>
    </source>
</evidence>
<feature type="domain" description="Cyclic nucleotide-binding" evidence="10">
    <location>
        <begin position="64"/>
        <end position="181"/>
    </location>
</feature>
<accession>A0A1Y2MB54</accession>
<feature type="compositionally biased region" description="Basic and acidic residues" evidence="9">
    <location>
        <begin position="428"/>
        <end position="442"/>
    </location>
</feature>
<dbReference type="CDD" id="cd00038">
    <property type="entry name" value="CAP_ED"/>
    <property type="match status" value="2"/>
</dbReference>
<reference evidence="12 13" key="1">
    <citation type="journal article" date="2017" name="Genome Announc.">
        <title>Genome sequence of the saprophytic ascomycete Epicoccum nigrum ICMP 19927 strain isolated from New Zealand.</title>
        <authorList>
            <person name="Fokin M."/>
            <person name="Fleetwood D."/>
            <person name="Weir B.S."/>
            <person name="Villas-Boas S.G."/>
        </authorList>
    </citation>
    <scope>NUCLEOTIDE SEQUENCE [LARGE SCALE GENOMIC DNA]</scope>
    <source>
        <strain evidence="12 13">ICMP 19927</strain>
    </source>
</reference>
<dbReference type="SMART" id="SM00100">
    <property type="entry name" value="cNMP"/>
    <property type="match status" value="2"/>
</dbReference>
<dbReference type="Pfam" id="PF00027">
    <property type="entry name" value="cNMP_binding"/>
    <property type="match status" value="2"/>
</dbReference>
<comment type="subcellular location">
    <subcellularLocation>
        <location evidence="1">Membrane</location>
        <topology evidence="1">Multi-pass membrane protein</topology>
    </subcellularLocation>
</comment>
<dbReference type="InterPro" id="IPR014710">
    <property type="entry name" value="RmlC-like_jellyroll"/>
</dbReference>
<dbReference type="FunFam" id="2.60.120.10:FF:000174">
    <property type="entry name" value="Cyclic nucleotide-binding domain-containing protein"/>
    <property type="match status" value="1"/>
</dbReference>
<protein>
    <recommendedName>
        <fullName evidence="14">Cyclic nucleotide-binding domain-containing protein</fullName>
    </recommendedName>
</protein>
<keyword evidence="5" id="KW-0406">Ion transport</keyword>
<dbReference type="InterPro" id="IPR032675">
    <property type="entry name" value="LRR_dom_sf"/>
</dbReference>
<keyword evidence="8" id="KW-0407">Ion channel</keyword>
<sequence>MRRYRSGGPVRGHGGVAVPDSFAMVRAFDSDSNPARPIRPSPLAASTIHGLPLDLIDRLRSFPLFQAAPDSFLAAIGMHLKPALYQTHDTVLTEGETGKAMYWLVRGAMRVTSRDQESTYAELKPGAFFGEIGILMDIPRTATIIANMRSLVVRLNKEDLMKELPKFPEVQRAIMDEAKERLAILERKKKELGASSKRPNAPVRQITGKRDREDGDVVMAESGALRDGEIVNAYKKRKSPSPGLTEAAATSAFGSIDVHVRSLLKELPLFSELPDEILHFLGMLAQPCSFPPFYDIIKQGTSGRDVYFIVKGEVEIVNVKPSQHNGHAEFGQGRRKSIAAGEHNLYEVKARLKAGQYFGEVVSLSLAPRRTATVRSVSSVECLMISGDTLTQLWDKCTPDVRRQVELVAKERLQAARDADVNMSDSEGTPKIDELAIADTKRPRTPRRKESLPTVTFSDLPDADLPVTPPRRDEKMMEPYDPDPFLNTDLDNVRSRSRRGSLAPPPPDSPSSPTKTSFSSKDPSPVGSPLGTPPLGLGSPFVPTPIPKHTSTPPEPAFDFKRPRMIRKPSRYSRGSLPDTVLVKVFQNFDMFELMQLRQISSHWHKVISTSPDILHDLDLAKYNRRVTDRTLVDVICPFIGTRPKYINMSNCFHVTDEGFGELARICAPGVKVWRMKSVWDITGPAVLEMVQKAKGLEEVDLSNCRKVGDNLLARVIGWVVPDHPPQMAMAQAQQQAQNNSRQKGKNGASGQPAPAPLPPGTVVGCPKLRRLTLSYCKHITDRSMAHIAVHAANRIESIDLTRCTTITDVGFQHWSVYPFPRLQKLCLADCTYLTDNAIVYLTNAAKGLRQLDLSFCCALSDTATEVLALGLPNLTHLNLAFCGSAVSDTSLRCISLHLLELRNLSVRGCVRVTGTGVEAVVEGCRDLEVFDVSQCKNLGRWIEAGGVQMVRQRGRRVKFETVADGRWRVGQQSP</sequence>
<evidence type="ECO:0000256" key="8">
    <source>
        <dbReference type="ARBA" id="ARBA00023303"/>
    </source>
</evidence>
<keyword evidence="6" id="KW-0472">Membrane</keyword>
<evidence type="ECO:0000256" key="4">
    <source>
        <dbReference type="ARBA" id="ARBA00022989"/>
    </source>
</evidence>
<evidence type="ECO:0000259" key="10">
    <source>
        <dbReference type="PROSITE" id="PS50042"/>
    </source>
</evidence>
<evidence type="ECO:0000313" key="13">
    <source>
        <dbReference type="Proteomes" id="UP000193240"/>
    </source>
</evidence>
<dbReference type="InterPro" id="IPR050866">
    <property type="entry name" value="CNG_cation_channel"/>
</dbReference>
<evidence type="ECO:0000256" key="3">
    <source>
        <dbReference type="ARBA" id="ARBA00022692"/>
    </source>
</evidence>
<dbReference type="Gene3D" id="2.60.120.10">
    <property type="entry name" value="Jelly Rolls"/>
    <property type="match status" value="2"/>
</dbReference>
<keyword evidence="3" id="KW-0812">Transmembrane</keyword>
<dbReference type="Gene3D" id="3.80.10.10">
    <property type="entry name" value="Ribonuclease Inhibitor"/>
    <property type="match status" value="4"/>
</dbReference>
<feature type="domain" description="F-box" evidence="11">
    <location>
        <begin position="571"/>
        <end position="618"/>
    </location>
</feature>
<dbReference type="EMBL" id="KZ107839">
    <property type="protein sequence ID" value="OSS53039.1"/>
    <property type="molecule type" value="Genomic_DNA"/>
</dbReference>
<feature type="compositionally biased region" description="Low complexity" evidence="9">
    <location>
        <begin position="728"/>
        <end position="738"/>
    </location>
</feature>
<evidence type="ECO:0000256" key="2">
    <source>
        <dbReference type="ARBA" id="ARBA00022448"/>
    </source>
</evidence>
<dbReference type="PANTHER" id="PTHR45638:SF24">
    <property type="entry name" value="CYCLIC NUCLEOTIDE-BINDING DOMAIN PROTEIN (AFU_ORTHOLOGUE AFUA_2G03170)"/>
    <property type="match status" value="1"/>
</dbReference>
<dbReference type="PROSITE" id="PS50042">
    <property type="entry name" value="CNMP_BINDING_3"/>
    <property type="match status" value="2"/>
</dbReference>
<dbReference type="GO" id="GO:0005221">
    <property type="term" value="F:intracellularly cyclic nucleotide-activated monoatomic cation channel activity"/>
    <property type="evidence" value="ECO:0007669"/>
    <property type="project" value="InterPro"/>
</dbReference>
<feature type="region of interest" description="Disordered" evidence="9">
    <location>
        <begin position="728"/>
        <end position="761"/>
    </location>
</feature>
<keyword evidence="13" id="KW-1185">Reference proteome</keyword>
<dbReference type="PROSITE" id="PS00888">
    <property type="entry name" value="CNMP_BINDING_1"/>
    <property type="match status" value="1"/>
</dbReference>
<dbReference type="SUPFAM" id="SSF51206">
    <property type="entry name" value="cAMP-binding domain-like"/>
    <property type="match status" value="2"/>
</dbReference>
<dbReference type="Pfam" id="PF25372">
    <property type="entry name" value="DUF7885"/>
    <property type="match status" value="1"/>
</dbReference>
<keyword evidence="4" id="KW-1133">Transmembrane helix</keyword>
<dbReference type="GO" id="GO:0044877">
    <property type="term" value="F:protein-containing complex binding"/>
    <property type="evidence" value="ECO:0007669"/>
    <property type="project" value="TreeGrafter"/>
</dbReference>
<dbReference type="FunFam" id="2.60.120.10:FF:000057">
    <property type="entry name" value="Cyclic nucleotide-binding domain protein"/>
    <property type="match status" value="1"/>
</dbReference>
<evidence type="ECO:0000256" key="9">
    <source>
        <dbReference type="SAM" id="MobiDB-lite"/>
    </source>
</evidence>
<name>A0A1Y2MB54_EPING</name>
<dbReference type="OMA" id="RMKSVWD"/>
<evidence type="ECO:0000259" key="11">
    <source>
        <dbReference type="PROSITE" id="PS50181"/>
    </source>
</evidence>
<feature type="compositionally biased region" description="Low complexity" evidence="9">
    <location>
        <begin position="511"/>
        <end position="540"/>
    </location>
</feature>
<proteinExistence type="predicted"/>
<dbReference type="InterPro" id="IPR057207">
    <property type="entry name" value="FBXL15_LRR"/>
</dbReference>
<dbReference type="SMART" id="SM00256">
    <property type="entry name" value="FBOX"/>
    <property type="match status" value="1"/>
</dbReference>
<keyword evidence="7" id="KW-1071">Ligand-gated ion channel</keyword>
<dbReference type="InterPro" id="IPR006553">
    <property type="entry name" value="Leu-rich_rpt_Cys-con_subtyp"/>
</dbReference>
<evidence type="ECO:0000313" key="12">
    <source>
        <dbReference type="EMBL" id="OSS53039.1"/>
    </source>
</evidence>
<dbReference type="InterPro" id="IPR001810">
    <property type="entry name" value="F-box_dom"/>
</dbReference>
<dbReference type="InterPro" id="IPR036047">
    <property type="entry name" value="F-box-like_dom_sf"/>
</dbReference>
<dbReference type="InParanoid" id="A0A1Y2MB54"/>
<feature type="region of interest" description="Disordered" evidence="9">
    <location>
        <begin position="418"/>
        <end position="564"/>
    </location>
</feature>
<dbReference type="PROSITE" id="PS50181">
    <property type="entry name" value="FBOX"/>
    <property type="match status" value="1"/>
</dbReference>
<dbReference type="AlphaFoldDB" id="A0A1Y2MB54"/>
<feature type="domain" description="Cyclic nucleotide-binding" evidence="10">
    <location>
        <begin position="269"/>
        <end position="411"/>
    </location>
</feature>
<organism evidence="12 13">
    <name type="scientific">Epicoccum nigrum</name>
    <name type="common">Soil fungus</name>
    <name type="synonym">Epicoccum purpurascens</name>
    <dbReference type="NCBI Taxonomy" id="105696"/>
    <lineage>
        <taxon>Eukaryota</taxon>
        <taxon>Fungi</taxon>
        <taxon>Dikarya</taxon>
        <taxon>Ascomycota</taxon>
        <taxon>Pezizomycotina</taxon>
        <taxon>Dothideomycetes</taxon>
        <taxon>Pleosporomycetidae</taxon>
        <taxon>Pleosporales</taxon>
        <taxon>Pleosporineae</taxon>
        <taxon>Didymellaceae</taxon>
        <taxon>Epicoccum</taxon>
    </lineage>
</organism>
<dbReference type="InterPro" id="IPR018488">
    <property type="entry name" value="cNMP-bd_CS"/>
</dbReference>
<evidence type="ECO:0008006" key="14">
    <source>
        <dbReference type="Google" id="ProtNLM"/>
    </source>
</evidence>
<dbReference type="SMART" id="SM00367">
    <property type="entry name" value="LRR_CC"/>
    <property type="match status" value="8"/>
</dbReference>
<evidence type="ECO:0000256" key="5">
    <source>
        <dbReference type="ARBA" id="ARBA00023065"/>
    </source>
</evidence>